<dbReference type="EC" id="4.1.1.49" evidence="3 10"/>
<feature type="binding site" evidence="10">
    <location>
        <position position="448"/>
    </location>
    <ligand>
        <name>ATP</name>
        <dbReference type="ChEBI" id="CHEBI:30616"/>
    </ligand>
</feature>
<dbReference type="GO" id="GO:0005524">
    <property type="term" value="F:ATP binding"/>
    <property type="evidence" value="ECO:0007669"/>
    <property type="project" value="UniProtKB-UniRule"/>
</dbReference>
<dbReference type="GO" id="GO:0004612">
    <property type="term" value="F:phosphoenolpyruvate carboxykinase (ATP) activity"/>
    <property type="evidence" value="ECO:0007669"/>
    <property type="project" value="UniProtKB-UniRule"/>
</dbReference>
<dbReference type="Proteomes" id="UP000295097">
    <property type="component" value="Unassembled WGS sequence"/>
</dbReference>
<dbReference type="InterPro" id="IPR008210">
    <property type="entry name" value="PEP_carboxykinase_N"/>
</dbReference>
<dbReference type="RefSeq" id="WP_132307993.1">
    <property type="nucleotide sequence ID" value="NZ_SMAR01000002.1"/>
</dbReference>
<comment type="caution">
    <text evidence="11">The sequence shown here is derived from an EMBL/GenBank/DDBJ whole genome shotgun (WGS) entry which is preliminary data.</text>
</comment>
<evidence type="ECO:0000256" key="2">
    <source>
        <dbReference type="ARBA" id="ARBA00006052"/>
    </source>
</evidence>
<comment type="caution">
    <text evidence="10">Lacks conserved residue(s) required for the propagation of feature annotation.</text>
</comment>
<comment type="pathway">
    <text evidence="1 10">Carbohydrate biosynthesis; gluconeogenesis.</text>
</comment>
<keyword evidence="12" id="KW-1185">Reference proteome</keyword>
<dbReference type="AlphaFoldDB" id="A0A4R3NWG3"/>
<dbReference type="GO" id="GO:0006094">
    <property type="term" value="P:gluconeogenesis"/>
    <property type="evidence" value="ECO:0007669"/>
    <property type="project" value="UniProtKB-UniRule"/>
</dbReference>
<sequence>MAEELGVFNHEFSARESGLRGLKRVYYNLLPAELCEEAVRRGEATMTADGALRALTGQHTGRSAKDKFVVFDDATRNAVWWDNNKPMSAEHFALLKADMLAHAEGKDLFVQDLIGGADSQNALPTRVVTEYAWHSLFIRNLLIRPDMDALERFQAKLTIINLPSFVADPKRYGCRTETVIACDLENGLVLIGGTSYAGEMKKSVFTVLNYLLPARGVMPMHCSANVGDNGDAAVFFGLSGTGKTTLSADPERTLIGDDEHGWGADGLFNFEGGCYAKTIRLSAEAEPQIYGTTKRFGTVLENVVLDADRKPDFDDASLTENTRCAYPLHYISNASCTGRAPHPKTIIMLTADAFGVLPPIARLTPDQAMYHFLSGYTAKVAGTEKGVTEPEATFSTCFGAPFMPRHPAEYGNLLKALIAKHGVDCWLVNTGWTGGAYGIGQRMPIRQTRAMLKEALSGRLRDAQFRVDSHFGFSVPVDIAGVERSILNPRSTWADPCAYDAQAAKLVDMFVANFARFEPHVDSGVKAAAPGVLVAA</sequence>
<dbReference type="SUPFAM" id="SSF68923">
    <property type="entry name" value="PEP carboxykinase N-terminal domain"/>
    <property type="match status" value="1"/>
</dbReference>
<dbReference type="EMBL" id="SMAR01000002">
    <property type="protein sequence ID" value="TCT44554.1"/>
    <property type="molecule type" value="Genomic_DNA"/>
</dbReference>
<dbReference type="PANTHER" id="PTHR30031">
    <property type="entry name" value="PHOSPHOENOLPYRUVATE CARBOXYKINASE ATP"/>
    <property type="match status" value="1"/>
</dbReference>
<keyword evidence="11" id="KW-0808">Transferase</keyword>
<accession>A0A4R3NWG3</accession>
<feature type="binding site" evidence="10">
    <location>
        <position position="202"/>
    </location>
    <ligand>
        <name>ATP</name>
        <dbReference type="ChEBI" id="CHEBI:30616"/>
    </ligand>
</feature>
<dbReference type="Pfam" id="PF01293">
    <property type="entry name" value="PEPCK_ATP"/>
    <property type="match status" value="1"/>
</dbReference>
<feature type="binding site" evidence="10">
    <location>
        <position position="221"/>
    </location>
    <ligand>
        <name>Mn(2+)</name>
        <dbReference type="ChEBI" id="CHEBI:29035"/>
    </ligand>
</feature>
<evidence type="ECO:0000313" key="12">
    <source>
        <dbReference type="Proteomes" id="UP000295097"/>
    </source>
</evidence>
<evidence type="ECO:0000256" key="4">
    <source>
        <dbReference type="ARBA" id="ARBA00022432"/>
    </source>
</evidence>
<dbReference type="NCBIfam" id="NF006820">
    <property type="entry name" value="PRK09344.1-2"/>
    <property type="match status" value="1"/>
</dbReference>
<keyword evidence="10" id="KW-0464">Manganese</keyword>
<feature type="binding site" evidence="10">
    <location>
        <position position="286"/>
    </location>
    <ligand>
        <name>ATP</name>
        <dbReference type="ChEBI" id="CHEBI:30616"/>
    </ligand>
</feature>
<dbReference type="OrthoDB" id="9806325at2"/>
<dbReference type="InterPro" id="IPR001272">
    <property type="entry name" value="PEP_carboxykinase_ATP"/>
</dbReference>
<keyword evidence="5 10" id="KW-0547">Nucleotide-binding</keyword>
<reference evidence="11 12" key="1">
    <citation type="submission" date="2019-03" db="EMBL/GenBank/DDBJ databases">
        <title>Freshwater and sediment microbial communities from various areas in North America, analyzing microbe dynamics in response to fracking.</title>
        <authorList>
            <person name="Lamendella R."/>
        </authorList>
    </citation>
    <scope>NUCLEOTIDE SEQUENCE [LARGE SCALE GENOMIC DNA]</scope>
    <source>
        <strain evidence="11 12">175.2</strain>
    </source>
</reference>
<organism evidence="11 12">
    <name type="scientific">Martelella mediterranea</name>
    <dbReference type="NCBI Taxonomy" id="293089"/>
    <lineage>
        <taxon>Bacteria</taxon>
        <taxon>Pseudomonadati</taxon>
        <taxon>Pseudomonadota</taxon>
        <taxon>Alphaproteobacteria</taxon>
        <taxon>Hyphomicrobiales</taxon>
        <taxon>Aurantimonadaceae</taxon>
        <taxon>Martelella</taxon>
    </lineage>
</organism>
<evidence type="ECO:0000256" key="7">
    <source>
        <dbReference type="ARBA" id="ARBA00022840"/>
    </source>
</evidence>
<dbReference type="Gene3D" id="2.170.8.10">
    <property type="entry name" value="Phosphoenolpyruvate Carboxykinase, domain 2"/>
    <property type="match status" value="1"/>
</dbReference>
<protein>
    <recommendedName>
        <fullName evidence="3 10">Phosphoenolpyruvate carboxykinase (ATP)</fullName>
        <shortName evidence="10">PCK</shortName>
        <shortName evidence="10">PEP carboxykinase</shortName>
        <shortName evidence="10">PEPCK</shortName>
        <ecNumber evidence="3 10">4.1.1.49</ecNumber>
    </recommendedName>
</protein>
<dbReference type="CDD" id="cd00484">
    <property type="entry name" value="PEPCK_ATP"/>
    <property type="match status" value="1"/>
</dbReference>
<comment type="subcellular location">
    <subcellularLocation>
        <location evidence="10">Cytoplasm</location>
    </subcellularLocation>
</comment>
<name>A0A4R3NWG3_9HYPH</name>
<evidence type="ECO:0000313" key="11">
    <source>
        <dbReference type="EMBL" id="TCT44554.1"/>
    </source>
</evidence>
<keyword evidence="4 10" id="KW-0312">Gluconeogenesis</keyword>
<proteinExistence type="inferred from homology"/>
<feature type="binding site" evidence="10">
    <location>
        <position position="62"/>
    </location>
    <ligand>
        <name>substrate</name>
    </ligand>
</feature>
<evidence type="ECO:0000256" key="8">
    <source>
        <dbReference type="ARBA" id="ARBA00023239"/>
    </source>
</evidence>
<dbReference type="Gene3D" id="3.40.449.10">
    <property type="entry name" value="Phosphoenolpyruvate Carboxykinase, domain 1"/>
    <property type="match status" value="1"/>
</dbReference>
<feature type="binding site" evidence="10">
    <location>
        <position position="202"/>
    </location>
    <ligand>
        <name>Mn(2+)</name>
        <dbReference type="ChEBI" id="CHEBI:29035"/>
    </ligand>
</feature>
<keyword evidence="7 10" id="KW-0067">ATP-binding</keyword>
<dbReference type="HAMAP" id="MF_00453">
    <property type="entry name" value="PEPCK_ATP"/>
    <property type="match status" value="1"/>
</dbReference>
<keyword evidence="10" id="KW-0963">Cytoplasm</keyword>
<comment type="function">
    <text evidence="10">Involved in the gluconeogenesis. Catalyzes the conversion of oxaloacetate (OAA) to phosphoenolpyruvate (PEP) through direct phosphoryl transfer between the nucleoside triphosphate and OAA.</text>
</comment>
<dbReference type="PANTHER" id="PTHR30031:SF0">
    <property type="entry name" value="PHOSPHOENOLPYRUVATE CARBOXYKINASE (ATP)"/>
    <property type="match status" value="1"/>
</dbReference>
<evidence type="ECO:0000256" key="3">
    <source>
        <dbReference type="ARBA" id="ARBA00012363"/>
    </source>
</evidence>
<dbReference type="InterPro" id="IPR013035">
    <property type="entry name" value="PEP_carboxykinase_C"/>
</dbReference>
<comment type="similarity">
    <text evidence="2 10">Belongs to the phosphoenolpyruvate carboxykinase (ATP) family.</text>
</comment>
<keyword evidence="10" id="KW-0479">Metal-binding</keyword>
<keyword evidence="8 10" id="KW-0456">Lyase</keyword>
<keyword evidence="6 10" id="KW-0210">Decarboxylase</keyword>
<keyword evidence="11" id="KW-0418">Kinase</keyword>
<evidence type="ECO:0000256" key="10">
    <source>
        <dbReference type="HAMAP-Rule" id="MF_00453"/>
    </source>
</evidence>
<feature type="binding site" evidence="10">
    <location>
        <position position="196"/>
    </location>
    <ligand>
        <name>substrate</name>
    </ligand>
</feature>
<dbReference type="GO" id="GO:0046872">
    <property type="term" value="F:metal ion binding"/>
    <property type="evidence" value="ECO:0007669"/>
    <property type="project" value="UniProtKB-KW"/>
</dbReference>
<keyword evidence="11" id="KW-0670">Pyruvate</keyword>
<dbReference type="NCBIfam" id="TIGR00224">
    <property type="entry name" value="pckA"/>
    <property type="match status" value="1"/>
</dbReference>
<comment type="cofactor">
    <cofactor evidence="10">
        <name>Mn(2+)</name>
        <dbReference type="ChEBI" id="CHEBI:29035"/>
    </cofactor>
    <text evidence="10">Binds 1 Mn(2+) ion per subunit.</text>
</comment>
<feature type="binding site" evidence="10">
    <location>
        <position position="221"/>
    </location>
    <ligand>
        <name>ATP</name>
        <dbReference type="ChEBI" id="CHEBI:30616"/>
    </ligand>
</feature>
<evidence type="ECO:0000256" key="1">
    <source>
        <dbReference type="ARBA" id="ARBA00004742"/>
    </source>
</evidence>
<evidence type="ECO:0000256" key="9">
    <source>
        <dbReference type="ARBA" id="ARBA00047371"/>
    </source>
</evidence>
<feature type="binding site" evidence="10">
    <location>
        <position position="323"/>
    </location>
    <ligand>
        <name>substrate</name>
    </ligand>
</feature>
<feature type="binding site" evidence="10">
    <location>
        <position position="323"/>
    </location>
    <ligand>
        <name>ATP</name>
        <dbReference type="ChEBI" id="CHEBI:30616"/>
    </ligand>
</feature>
<dbReference type="GO" id="GO:0005829">
    <property type="term" value="C:cytosol"/>
    <property type="evidence" value="ECO:0007669"/>
    <property type="project" value="TreeGrafter"/>
</dbReference>
<gene>
    <name evidence="10" type="primary">pckA</name>
    <name evidence="11" type="ORF">EDC90_1002103</name>
</gene>
<evidence type="ECO:0000256" key="6">
    <source>
        <dbReference type="ARBA" id="ARBA00022793"/>
    </source>
</evidence>
<comment type="catalytic activity">
    <reaction evidence="9 10">
        <text>oxaloacetate + ATP = phosphoenolpyruvate + ADP + CO2</text>
        <dbReference type="Rhea" id="RHEA:18617"/>
        <dbReference type="ChEBI" id="CHEBI:16452"/>
        <dbReference type="ChEBI" id="CHEBI:16526"/>
        <dbReference type="ChEBI" id="CHEBI:30616"/>
        <dbReference type="ChEBI" id="CHEBI:58702"/>
        <dbReference type="ChEBI" id="CHEBI:456216"/>
        <dbReference type="EC" id="4.1.1.49"/>
    </reaction>
</comment>
<feature type="binding site" evidence="10">
    <location>
        <position position="258"/>
    </location>
    <ligand>
        <name>Mn(2+)</name>
        <dbReference type="ChEBI" id="CHEBI:29035"/>
    </ligand>
</feature>
<dbReference type="PIRSF" id="PIRSF006294">
    <property type="entry name" value="PEP_crbxkin"/>
    <property type="match status" value="1"/>
</dbReference>
<dbReference type="GO" id="GO:0016301">
    <property type="term" value="F:kinase activity"/>
    <property type="evidence" value="ECO:0007669"/>
    <property type="project" value="UniProtKB-KW"/>
</dbReference>
<feature type="binding site" evidence="10">
    <location>
        <position position="202"/>
    </location>
    <ligand>
        <name>substrate</name>
    </ligand>
</feature>
<dbReference type="Gene3D" id="3.90.228.20">
    <property type="match status" value="1"/>
</dbReference>
<evidence type="ECO:0000256" key="5">
    <source>
        <dbReference type="ARBA" id="ARBA00022741"/>
    </source>
</evidence>
<dbReference type="NCBIfam" id="NF006822">
    <property type="entry name" value="PRK09344.1-4"/>
    <property type="match status" value="1"/>
</dbReference>
<dbReference type="NCBIfam" id="NF006821">
    <property type="entry name" value="PRK09344.1-3"/>
    <property type="match status" value="1"/>
</dbReference>
<dbReference type="UniPathway" id="UPA00138"/>
<feature type="binding site" evidence="10">
    <location>
        <begin position="237"/>
        <end position="245"/>
    </location>
    <ligand>
        <name>ATP</name>
        <dbReference type="ChEBI" id="CHEBI:30616"/>
    </ligand>
</feature>
<dbReference type="SUPFAM" id="SSF53795">
    <property type="entry name" value="PEP carboxykinase-like"/>
    <property type="match status" value="1"/>
</dbReference>